<accession>A0A1I3XAL0</accession>
<evidence type="ECO:0000313" key="2">
    <source>
        <dbReference type="Proteomes" id="UP000199598"/>
    </source>
</evidence>
<organism evidence="1 2">
    <name type="scientific">Pseudovibrio ascidiaceicola</name>
    <dbReference type="NCBI Taxonomy" id="285279"/>
    <lineage>
        <taxon>Bacteria</taxon>
        <taxon>Pseudomonadati</taxon>
        <taxon>Pseudomonadota</taxon>
        <taxon>Alphaproteobacteria</taxon>
        <taxon>Hyphomicrobiales</taxon>
        <taxon>Stappiaceae</taxon>
        <taxon>Pseudovibrio</taxon>
    </lineage>
</organism>
<dbReference type="EMBL" id="FOSK01000002">
    <property type="protein sequence ID" value="SFK16407.1"/>
    <property type="molecule type" value="Genomic_DNA"/>
</dbReference>
<sequence length="129" mass="14101">MCFLMASKEDNKIGAFDLGEGLTPVDVWQGLHASEPLWIASAGVDGGNENQTRIDETDLSLLKKLETFPAKRWAQMCDGIGWTALGATALSWCQSSNNQAFKVAWSNAVKDEELSDSQMRALKLAKAHD</sequence>
<protein>
    <submittedName>
        <fullName evidence="1">Uncharacterized protein</fullName>
    </submittedName>
</protein>
<comment type="caution">
    <text evidence="1">The sequence shown here is derived from an EMBL/GenBank/DDBJ whole genome shotgun (WGS) entry which is preliminary data.</text>
</comment>
<dbReference type="Proteomes" id="UP000199598">
    <property type="component" value="Unassembled WGS sequence"/>
</dbReference>
<evidence type="ECO:0000313" key="1">
    <source>
        <dbReference type="EMBL" id="SFK16407.1"/>
    </source>
</evidence>
<proteinExistence type="predicted"/>
<keyword evidence="2" id="KW-1185">Reference proteome</keyword>
<gene>
    <name evidence="1" type="ORF">SAMN04488518_102466</name>
</gene>
<reference evidence="1 2" key="1">
    <citation type="submission" date="2016-10" db="EMBL/GenBank/DDBJ databases">
        <authorList>
            <person name="Varghese N."/>
            <person name="Submissions S."/>
        </authorList>
    </citation>
    <scope>NUCLEOTIDE SEQUENCE [LARGE SCALE GENOMIC DNA]</scope>
    <source>
        <strain evidence="1 2">DSM 16392</strain>
    </source>
</reference>
<name>A0A1I3XAL0_9HYPH</name>